<evidence type="ECO:0000313" key="2">
    <source>
        <dbReference type="EMBL" id="EPS26202.1"/>
    </source>
</evidence>
<evidence type="ECO:0000256" key="1">
    <source>
        <dbReference type="SAM" id="MobiDB-lite"/>
    </source>
</evidence>
<name>S8AWE9_PENO1</name>
<keyword evidence="3" id="KW-1185">Reference proteome</keyword>
<evidence type="ECO:0000313" key="3">
    <source>
        <dbReference type="Proteomes" id="UP000019376"/>
    </source>
</evidence>
<reference evidence="2 3" key="1">
    <citation type="journal article" date="2013" name="PLoS ONE">
        <title>Genomic and secretomic analyses reveal unique features of the lignocellulolytic enzyme system of Penicillium decumbens.</title>
        <authorList>
            <person name="Liu G."/>
            <person name="Zhang L."/>
            <person name="Wei X."/>
            <person name="Zou G."/>
            <person name="Qin Y."/>
            <person name="Ma L."/>
            <person name="Li J."/>
            <person name="Zheng H."/>
            <person name="Wang S."/>
            <person name="Wang C."/>
            <person name="Xun L."/>
            <person name="Zhao G.-P."/>
            <person name="Zhou Z."/>
            <person name="Qu Y."/>
        </authorList>
    </citation>
    <scope>NUCLEOTIDE SEQUENCE [LARGE SCALE GENOMIC DNA]</scope>
    <source>
        <strain evidence="3">114-2 / CGMCC 5302</strain>
    </source>
</reference>
<proteinExistence type="predicted"/>
<accession>S8AWE9</accession>
<gene>
    <name evidence="2" type="ORF">PDE_01138</name>
</gene>
<sequence>MGLSHSRQVLTNCFRRAKSLIAPQSSLQNIKSSTEYLGGGTLSTDGGCEPGPGSLTLPDAQLNGQRKEYSWYPAHLGSNNTKSVVSMVHTLSNTMA</sequence>
<dbReference type="EMBL" id="KB644408">
    <property type="protein sequence ID" value="EPS26202.1"/>
    <property type="molecule type" value="Genomic_DNA"/>
</dbReference>
<organism evidence="2 3">
    <name type="scientific">Penicillium oxalicum (strain 114-2 / CGMCC 5302)</name>
    <name type="common">Penicillium decumbens</name>
    <dbReference type="NCBI Taxonomy" id="933388"/>
    <lineage>
        <taxon>Eukaryota</taxon>
        <taxon>Fungi</taxon>
        <taxon>Dikarya</taxon>
        <taxon>Ascomycota</taxon>
        <taxon>Pezizomycotina</taxon>
        <taxon>Eurotiomycetes</taxon>
        <taxon>Eurotiomycetidae</taxon>
        <taxon>Eurotiales</taxon>
        <taxon>Aspergillaceae</taxon>
        <taxon>Penicillium</taxon>
    </lineage>
</organism>
<feature type="region of interest" description="Disordered" evidence="1">
    <location>
        <begin position="38"/>
        <end position="60"/>
    </location>
</feature>
<dbReference type="HOGENOM" id="CLU_2360396_0_0_1"/>
<dbReference type="Proteomes" id="UP000019376">
    <property type="component" value="Unassembled WGS sequence"/>
</dbReference>
<dbReference type="AlphaFoldDB" id="S8AWE9"/>
<protein>
    <submittedName>
        <fullName evidence="2">Uncharacterized protein</fullName>
    </submittedName>
</protein>